<dbReference type="Proteomes" id="UP000030661">
    <property type="component" value="Unassembled WGS sequence"/>
</dbReference>
<evidence type="ECO:0000256" key="4">
    <source>
        <dbReference type="ARBA" id="ARBA00022989"/>
    </source>
</evidence>
<feature type="transmembrane region" description="Helical" evidence="6">
    <location>
        <begin position="96"/>
        <end position="118"/>
    </location>
</feature>
<keyword evidence="8" id="KW-1185">Reference proteome</keyword>
<evidence type="ECO:0000256" key="5">
    <source>
        <dbReference type="ARBA" id="ARBA00023136"/>
    </source>
</evidence>
<dbReference type="EMBL" id="DF820465">
    <property type="protein sequence ID" value="GAK57272.1"/>
    <property type="molecule type" value="Genomic_DNA"/>
</dbReference>
<keyword evidence="4 6" id="KW-1133">Transmembrane helix</keyword>
<dbReference type="Pfam" id="PF02653">
    <property type="entry name" value="BPD_transp_2"/>
    <property type="match status" value="1"/>
</dbReference>
<dbReference type="HOGENOM" id="CLU_040769_1_0_0"/>
<gene>
    <name evidence="7" type="ORF">U27_04237</name>
</gene>
<dbReference type="AlphaFoldDB" id="A0A081BY67"/>
<keyword evidence="2" id="KW-1003">Cell membrane</keyword>
<dbReference type="PANTHER" id="PTHR43370:SF1">
    <property type="entry name" value="GUANOSINE ABC TRANSPORTER PERMEASE PROTEIN NUPQ"/>
    <property type="match status" value="1"/>
</dbReference>
<protein>
    <recommendedName>
        <fullName evidence="9">Inner-membrane translocator</fullName>
    </recommendedName>
</protein>
<feature type="transmembrane region" description="Helical" evidence="6">
    <location>
        <begin position="6"/>
        <end position="28"/>
    </location>
</feature>
<evidence type="ECO:0000256" key="2">
    <source>
        <dbReference type="ARBA" id="ARBA00022475"/>
    </source>
</evidence>
<keyword evidence="3 6" id="KW-0812">Transmembrane</keyword>
<evidence type="ECO:0000313" key="7">
    <source>
        <dbReference type="EMBL" id="GAK57272.1"/>
    </source>
</evidence>
<dbReference type="eggNOG" id="COG1079">
    <property type="taxonomic scope" value="Bacteria"/>
</dbReference>
<evidence type="ECO:0008006" key="9">
    <source>
        <dbReference type="Google" id="ProtNLM"/>
    </source>
</evidence>
<accession>A0A081BY67</accession>
<dbReference type="GO" id="GO:0005886">
    <property type="term" value="C:plasma membrane"/>
    <property type="evidence" value="ECO:0007669"/>
    <property type="project" value="UniProtKB-SubCell"/>
</dbReference>
<evidence type="ECO:0000256" key="1">
    <source>
        <dbReference type="ARBA" id="ARBA00004651"/>
    </source>
</evidence>
<dbReference type="PANTHER" id="PTHR43370">
    <property type="entry name" value="SUGAR ABC TRANSPORTER INTEGRAL MEMBRANE PROTEIN-RELATED"/>
    <property type="match status" value="1"/>
</dbReference>
<feature type="transmembrane region" description="Helical" evidence="6">
    <location>
        <begin position="279"/>
        <end position="297"/>
    </location>
</feature>
<organism evidence="7">
    <name type="scientific">Vecturithrix granuli</name>
    <dbReference type="NCBI Taxonomy" id="1499967"/>
    <lineage>
        <taxon>Bacteria</taxon>
        <taxon>Candidatus Moduliflexota</taxon>
        <taxon>Candidatus Vecturitrichia</taxon>
        <taxon>Candidatus Vecturitrichales</taxon>
        <taxon>Candidatus Vecturitrichaceae</taxon>
        <taxon>Candidatus Vecturithrix</taxon>
    </lineage>
</organism>
<dbReference type="InterPro" id="IPR001851">
    <property type="entry name" value="ABC_transp_permease"/>
</dbReference>
<feature type="transmembrane region" description="Helical" evidence="6">
    <location>
        <begin position="153"/>
        <end position="170"/>
    </location>
</feature>
<comment type="subcellular location">
    <subcellularLocation>
        <location evidence="1">Cell membrane</location>
        <topology evidence="1">Multi-pass membrane protein</topology>
    </subcellularLocation>
</comment>
<evidence type="ECO:0000313" key="8">
    <source>
        <dbReference type="Proteomes" id="UP000030661"/>
    </source>
</evidence>
<dbReference type="GO" id="GO:0022857">
    <property type="term" value="F:transmembrane transporter activity"/>
    <property type="evidence" value="ECO:0007669"/>
    <property type="project" value="InterPro"/>
</dbReference>
<dbReference type="STRING" id="1499967.U27_04237"/>
<reference evidence="7" key="1">
    <citation type="journal article" date="2015" name="PeerJ">
        <title>First genomic representation of candidate bacterial phylum KSB3 points to enhanced environmental sensing as a trigger of wastewater bulking.</title>
        <authorList>
            <person name="Sekiguchi Y."/>
            <person name="Ohashi A."/>
            <person name="Parks D.H."/>
            <person name="Yamauchi T."/>
            <person name="Tyson G.W."/>
            <person name="Hugenholtz P."/>
        </authorList>
    </citation>
    <scope>NUCLEOTIDE SEQUENCE [LARGE SCALE GENOMIC DNA]</scope>
</reference>
<dbReference type="CDD" id="cd06580">
    <property type="entry name" value="TM_PBP1_transp_TpRbsC_like"/>
    <property type="match status" value="1"/>
</dbReference>
<feature type="transmembrane region" description="Helical" evidence="6">
    <location>
        <begin position="200"/>
        <end position="219"/>
    </location>
</feature>
<name>A0A081BY67_VECG1</name>
<keyword evidence="5 6" id="KW-0472">Membrane</keyword>
<evidence type="ECO:0000256" key="3">
    <source>
        <dbReference type="ARBA" id="ARBA00022692"/>
    </source>
</evidence>
<evidence type="ECO:0000256" key="6">
    <source>
        <dbReference type="SAM" id="Phobius"/>
    </source>
</evidence>
<proteinExistence type="predicted"/>
<feature type="transmembrane region" description="Helical" evidence="6">
    <location>
        <begin position="67"/>
        <end position="89"/>
    </location>
</feature>
<sequence>MMQEIFSVVFSLNTFTATIRIATPIALAAMGGTFSERAGIINIGLEGMILSGAFVAVLGSFLTGSPWIGILFALLVGAGIGALFACFAVTFRANHVVAGVGINILALGTTTWLMQVLWGNKGSSPNVNGLQEISIPMLKDIPVVGKLLGTHCPLVYLMLLVVFGGWVLLFKTPLGLRIRMIGEHPEAADTLGINIQRIQYFSLILSGSAAGLGGAYLSLGHLNWFSMNMSAGRGYMALAANIFGQWNPLGGLAASSLFAFTDAVQMRLQSLNIGVPYELIQMFPYLLTIIVLAGAVMRSRPPAALGVHYETNQ</sequence>
<feature type="transmembrane region" description="Helical" evidence="6">
    <location>
        <begin position="40"/>
        <end position="61"/>
    </location>
</feature>